<dbReference type="InterPro" id="IPR019734">
    <property type="entry name" value="TPR_rpt"/>
</dbReference>
<evidence type="ECO:0000256" key="1">
    <source>
        <dbReference type="ARBA" id="ARBA00022737"/>
    </source>
</evidence>
<organism evidence="5 6">
    <name type="scientific">Marinobacter salinisoli</name>
    <dbReference type="NCBI Taxonomy" id="2769486"/>
    <lineage>
        <taxon>Bacteria</taxon>
        <taxon>Pseudomonadati</taxon>
        <taxon>Pseudomonadota</taxon>
        <taxon>Gammaproteobacteria</taxon>
        <taxon>Pseudomonadales</taxon>
        <taxon>Marinobacteraceae</taxon>
        <taxon>Marinobacter</taxon>
    </lineage>
</organism>
<keyword evidence="1" id="KW-0677">Repeat</keyword>
<dbReference type="SMART" id="SM00028">
    <property type="entry name" value="TPR"/>
    <property type="match status" value="13"/>
</dbReference>
<name>A0ABX7MN72_9GAMM</name>
<feature type="repeat" description="TPR" evidence="3">
    <location>
        <begin position="146"/>
        <end position="179"/>
    </location>
</feature>
<feature type="chain" id="PRO_5046523424" evidence="4">
    <location>
        <begin position="22"/>
        <end position="898"/>
    </location>
</feature>
<dbReference type="InterPro" id="IPR051012">
    <property type="entry name" value="CellSynth/LPSAsmb/PSIAsmb"/>
</dbReference>
<feature type="signal peptide" evidence="4">
    <location>
        <begin position="1"/>
        <end position="21"/>
    </location>
</feature>
<keyword evidence="2 3" id="KW-0802">TPR repeat</keyword>
<dbReference type="SMART" id="SM00386">
    <property type="entry name" value="HAT"/>
    <property type="match status" value="5"/>
</dbReference>
<keyword evidence="6" id="KW-1185">Reference proteome</keyword>
<dbReference type="SUPFAM" id="SSF48452">
    <property type="entry name" value="TPR-like"/>
    <property type="match status" value="3"/>
</dbReference>
<protein>
    <submittedName>
        <fullName evidence="5">Tetratricopeptide repeat protein</fullName>
    </submittedName>
</protein>
<accession>A0ABX7MN72</accession>
<evidence type="ECO:0000256" key="3">
    <source>
        <dbReference type="PROSITE-ProRule" id="PRU00339"/>
    </source>
</evidence>
<dbReference type="SUPFAM" id="SSF144059">
    <property type="entry name" value="ImpE-like"/>
    <property type="match status" value="1"/>
</dbReference>
<feature type="repeat" description="TPR" evidence="3">
    <location>
        <begin position="700"/>
        <end position="733"/>
    </location>
</feature>
<reference evidence="5 6" key="1">
    <citation type="submission" date="2021-03" db="EMBL/GenBank/DDBJ databases">
        <title>Genome sequencing of Marinobacter sp. LPB0319.</title>
        <authorList>
            <person name="Kim J."/>
        </authorList>
    </citation>
    <scope>NUCLEOTIDE SEQUENCE [LARGE SCALE GENOMIC DNA]</scope>
    <source>
        <strain evidence="5 6">LPB0319</strain>
    </source>
</reference>
<evidence type="ECO:0000256" key="2">
    <source>
        <dbReference type="ARBA" id="ARBA00022803"/>
    </source>
</evidence>
<dbReference type="PANTHER" id="PTHR45586:SF14">
    <property type="entry name" value="TETRATRICOPEPTIDE TPR_2 REPEAT PROTEIN"/>
    <property type="match status" value="1"/>
</dbReference>
<dbReference type="Proteomes" id="UP000663555">
    <property type="component" value="Chromosome"/>
</dbReference>
<gene>
    <name evidence="5" type="ORF">LPB19_10820</name>
</gene>
<dbReference type="RefSeq" id="WP_206642918.1">
    <property type="nucleotide sequence ID" value="NZ_CP071247.1"/>
</dbReference>
<dbReference type="InterPro" id="IPR003107">
    <property type="entry name" value="HAT"/>
</dbReference>
<evidence type="ECO:0000313" key="6">
    <source>
        <dbReference type="Proteomes" id="UP000663555"/>
    </source>
</evidence>
<sequence length="898" mass="98830">MTPAAALRSALISIALLFSLAGCGGEKEMSQQEIQYLSHMDQARFYQRQGELRASTLEARSAIEMQPGKADPYFLMINNLLIAGDAINAERQAKQLLQQISDKDVSPTVNNQANLILAEAFLKQEKYDETLAALKGITSADNPTKLKAALLKARTHLLSGNLSQAEDIYNRALTMDPGSVQALIGLSKVAMFAGDKKKATAHVSRADEIDRNNAELWLWKAEIAQLDERWEAAEESYIRALEDIGQYDVMTAQKYTTITALIRVLRAQSKFSEAYVYEEILAKSPPGQVKSNLVAANKAFEAGNLREAERYLEEALKQAPDHQPSTLMLALVRFEQGRADDAQKLLAPIVQRGGSPLASKMLAASMLQQGNPKGAQSTLAALESNDTDPEILTLVAIAALENGDWEIGEALMEKALLLTPDNHDLRLRYASYLGEHGAHDRALAQIGLVRSKAPDLDKARSLEIQSHLRARDTSSAIAAADLWITEEPDSIAGLLARGNLAIALGASQEAKKYFTEAQQKDPKSVAPLISLGRLSLLQQDHTQAKREFRQAVQMSPDNPAALQGFIAAFGKEETTAFMRAIAGEHPDAIGPRLILLEIALLDSNIKEAEHLTDELLERKDEDTPAPATDLVADLYTNAVENLAGAAKHEQARTILNRALVLFPDHEGVAIQAAKAEFSRGRPDEAQAILERAREQHPFSASFYVIEADYFEQQGDYRKAAERYKTGLDKQPDETLVAGYVRNLQLSGQVDEALSYLEAELNDHPRNLKLRLTLAMLQQSVGKEGDAKANYETLLDHVPHNTVILNNLAWIYHKEGDDRAIEMAQKAYELTPDNAAVADTYGWILLKSGNPQSSVPILEKAYELEPDSEEIARHLAEAYQTAGMDAEADRILKRIDEQG</sequence>
<evidence type="ECO:0000313" key="5">
    <source>
        <dbReference type="EMBL" id="QSP93696.1"/>
    </source>
</evidence>
<dbReference type="PROSITE" id="PS50005">
    <property type="entry name" value="TPR"/>
    <property type="match status" value="3"/>
</dbReference>
<dbReference type="PANTHER" id="PTHR45586">
    <property type="entry name" value="TPR REPEAT-CONTAINING PROTEIN PA4667"/>
    <property type="match status" value="1"/>
</dbReference>
<evidence type="ECO:0000256" key="4">
    <source>
        <dbReference type="SAM" id="SignalP"/>
    </source>
</evidence>
<proteinExistence type="predicted"/>
<dbReference type="Pfam" id="PF14559">
    <property type="entry name" value="TPR_19"/>
    <property type="match status" value="4"/>
</dbReference>
<dbReference type="Gene3D" id="1.25.40.10">
    <property type="entry name" value="Tetratricopeptide repeat domain"/>
    <property type="match status" value="4"/>
</dbReference>
<dbReference type="EMBL" id="CP071247">
    <property type="protein sequence ID" value="QSP93696.1"/>
    <property type="molecule type" value="Genomic_DNA"/>
</dbReference>
<feature type="repeat" description="TPR" evidence="3">
    <location>
        <begin position="525"/>
        <end position="558"/>
    </location>
</feature>
<dbReference type="Pfam" id="PF13432">
    <property type="entry name" value="TPR_16"/>
    <property type="match status" value="2"/>
</dbReference>
<keyword evidence="4" id="KW-0732">Signal</keyword>
<dbReference type="InterPro" id="IPR011990">
    <property type="entry name" value="TPR-like_helical_dom_sf"/>
</dbReference>